<feature type="compositionally biased region" description="Basic residues" evidence="13">
    <location>
        <begin position="943"/>
        <end position="953"/>
    </location>
</feature>
<evidence type="ECO:0000256" key="7">
    <source>
        <dbReference type="ARBA" id="ARBA00022837"/>
    </source>
</evidence>
<dbReference type="Pfam" id="PF08266">
    <property type="entry name" value="Cadherin_2"/>
    <property type="match status" value="1"/>
</dbReference>
<evidence type="ECO:0000256" key="1">
    <source>
        <dbReference type="ARBA" id="ARBA00003436"/>
    </source>
</evidence>
<evidence type="ECO:0000256" key="2">
    <source>
        <dbReference type="ARBA" id="ARBA00004251"/>
    </source>
</evidence>
<dbReference type="FunFam" id="2.60.40.60:FF:000007">
    <property type="entry name" value="Protocadherin alpha 2"/>
    <property type="match status" value="1"/>
</dbReference>
<dbReference type="Proteomes" id="UP000515152">
    <property type="component" value="Chromosome 8"/>
</dbReference>
<dbReference type="SMART" id="SM00112">
    <property type="entry name" value="CA"/>
    <property type="match status" value="6"/>
</dbReference>
<dbReference type="PANTHER" id="PTHR24028:SF114">
    <property type="entry name" value="PCDH2G3 PROTEIN-RELATED"/>
    <property type="match status" value="1"/>
</dbReference>
<evidence type="ECO:0000313" key="18">
    <source>
        <dbReference type="RefSeq" id="XP_031427730.1"/>
    </source>
</evidence>
<feature type="signal peptide" evidence="15">
    <location>
        <begin position="1"/>
        <end position="29"/>
    </location>
</feature>
<protein>
    <submittedName>
        <fullName evidence="18">Protocadherin beta-16-like isoform X19</fullName>
    </submittedName>
</protein>
<dbReference type="SUPFAM" id="SSF49313">
    <property type="entry name" value="Cadherin-like"/>
    <property type="match status" value="6"/>
</dbReference>
<evidence type="ECO:0000256" key="3">
    <source>
        <dbReference type="ARBA" id="ARBA00022475"/>
    </source>
</evidence>
<keyword evidence="8" id="KW-0130">Cell adhesion</keyword>
<dbReference type="InterPro" id="IPR050174">
    <property type="entry name" value="Protocadherin/Cadherin-CA"/>
</dbReference>
<dbReference type="Gene3D" id="2.60.40.60">
    <property type="entry name" value="Cadherins"/>
    <property type="match status" value="6"/>
</dbReference>
<evidence type="ECO:0000313" key="17">
    <source>
        <dbReference type="Proteomes" id="UP000515152"/>
    </source>
</evidence>
<dbReference type="InterPro" id="IPR002126">
    <property type="entry name" value="Cadherin-like_dom"/>
</dbReference>
<dbReference type="PANTHER" id="PTHR24028">
    <property type="entry name" value="CADHERIN-87A"/>
    <property type="match status" value="1"/>
</dbReference>
<dbReference type="CDD" id="cd11304">
    <property type="entry name" value="Cadherin_repeat"/>
    <property type="match status" value="6"/>
</dbReference>
<feature type="compositionally biased region" description="Pro residues" evidence="13">
    <location>
        <begin position="916"/>
        <end position="933"/>
    </location>
</feature>
<reference evidence="18" key="1">
    <citation type="submission" date="2025-08" db="UniProtKB">
        <authorList>
            <consortium name="RefSeq"/>
        </authorList>
    </citation>
    <scope>IDENTIFICATION</scope>
</reference>
<dbReference type="FunFam" id="2.60.40.60:FF:000002">
    <property type="entry name" value="Protocadherin alpha 2"/>
    <property type="match status" value="1"/>
</dbReference>
<dbReference type="AlphaFoldDB" id="A0A6P8FWG4"/>
<keyword evidence="9 14" id="KW-1133">Transmembrane helix</keyword>
<dbReference type="PRINTS" id="PR00205">
    <property type="entry name" value="CADHERIN"/>
</dbReference>
<feature type="domain" description="Cadherin" evidence="16">
    <location>
        <begin position="357"/>
        <end position="453"/>
    </location>
</feature>
<dbReference type="GO" id="GO:0005886">
    <property type="term" value="C:plasma membrane"/>
    <property type="evidence" value="ECO:0007669"/>
    <property type="project" value="UniProtKB-SubCell"/>
</dbReference>
<keyword evidence="6" id="KW-0677">Repeat</keyword>
<dbReference type="InterPro" id="IPR032455">
    <property type="entry name" value="Cadherin_C"/>
</dbReference>
<keyword evidence="4 14" id="KW-0812">Transmembrane</keyword>
<feature type="domain" description="Cadherin" evidence="16">
    <location>
        <begin position="244"/>
        <end position="348"/>
    </location>
</feature>
<feature type="domain" description="Cadherin" evidence="16">
    <location>
        <begin position="578"/>
        <end position="674"/>
    </location>
</feature>
<dbReference type="InterPro" id="IPR013164">
    <property type="entry name" value="Cadherin_N"/>
</dbReference>
<feature type="domain" description="Cadherin" evidence="16">
    <location>
        <begin position="454"/>
        <end position="563"/>
    </location>
</feature>
<comment type="subcellular location">
    <subcellularLocation>
        <location evidence="2">Cell membrane</location>
        <topology evidence="2">Single-pass type I membrane protein</topology>
    </subcellularLocation>
</comment>
<evidence type="ECO:0000256" key="10">
    <source>
        <dbReference type="ARBA" id="ARBA00023136"/>
    </source>
</evidence>
<dbReference type="OrthoDB" id="6252479at2759"/>
<evidence type="ECO:0000259" key="16">
    <source>
        <dbReference type="PROSITE" id="PS50268"/>
    </source>
</evidence>
<dbReference type="GO" id="GO:0007156">
    <property type="term" value="P:homophilic cell adhesion via plasma membrane adhesion molecules"/>
    <property type="evidence" value="ECO:0007669"/>
    <property type="project" value="InterPro"/>
</dbReference>
<keyword evidence="17" id="KW-1185">Reference proteome</keyword>
<evidence type="ECO:0000256" key="15">
    <source>
        <dbReference type="SAM" id="SignalP"/>
    </source>
</evidence>
<evidence type="ECO:0000256" key="8">
    <source>
        <dbReference type="ARBA" id="ARBA00022889"/>
    </source>
</evidence>
<keyword evidence="3" id="KW-1003">Cell membrane</keyword>
<dbReference type="RefSeq" id="XP_031427730.1">
    <property type="nucleotide sequence ID" value="XM_031571870.2"/>
</dbReference>
<evidence type="ECO:0000256" key="14">
    <source>
        <dbReference type="SAM" id="Phobius"/>
    </source>
</evidence>
<sequence length="953" mass="104540">MKAEISGFLVPNRMLWMAFFILRFCGSNGDLTYSIPEEMKQGTVVGNIAKDLGLDARGLSLRSARIDLKGSRKRYCDLNVQTGELTIAEKIDREEMCGSKTVCSLKYELVMENPLELHRILLQIQDINDNSPSFPNDEIKLSIPESADKGARFSLDTAKDSDVGRNRVQSYTLAKNDYFSLSLQSNADGVNYSELVLDKELDREQQQEMSLLLTAIDGGSPQRSGSAMIHVTVLDINDNRPVFSQPVYKVSLSENSPLETLVVTTSAIDLDEGVNGEVTYVFSLISDKADRLFTIDKVSGEIKVSGPIDFEDETDYEITVQAKDGVGLASSAKVIIDITDVNDNAPAIYVKSLKNPVPENAAPGTEVGIINVQDEDSEGNRQVRCTIQQNVPFKLNPSIENYYSLVTTGELDREQISNYNITLTATDEGNPPLSSSKTIQLSVSDVNDNPPVFEEQSYSAYVTENNKPGSSVCSVTARDPDWRQNGTVFYSLLPSEVNGVPVSSYLSINGDTGVIHAVRPFDYEQFRSFKVQVVARDNGSPPLSSNVTVSVFITDENDNSPQILYPTPEGNSFMTEMVPKAALSGSLVSKVIAVDADSGQNAWLSYQIVKSTDPGLFTIGLHSGEIRAQRDISESDSMKQNLVISVKDNGQPSLSTTCAVYLLISDNLAEVPELKDMSYEENNSKLTSYLIIALVSVSTFFFTFIILIVSLRICRRQKPRLLFDGAVAIPSAYLPPHYADVDGTGTLRSTYNYDAYMTTGSRTSDFKFVQSYNDNTLSAGNTLQKNPHDNSDCLDFTDVGSKVSTLQKPPNDWRLQPNQRPGPSGQHRFHTIQQRWTPYEKSRAGPLPEGAGVVAGTGPWPNPPTEAEQLHVLMAGANVSEATATMGPRYNAQYVPDYRQNVYIPGSTATLTANPQQPPQQALPPPQVMPPTEAPKAAQTPASKKKSTKKDKK</sequence>
<dbReference type="Pfam" id="PF15974">
    <property type="entry name" value="Cadherin_tail"/>
    <property type="match status" value="1"/>
</dbReference>
<feature type="region of interest" description="Disordered" evidence="13">
    <location>
        <begin position="908"/>
        <end position="953"/>
    </location>
</feature>
<comment type="function">
    <text evidence="1">Potential calcium-dependent cell-adhesion protein. May be involved in the establishment and maintenance of specific neuronal connections in the brain.</text>
</comment>
<organism evidence="17 18">
    <name type="scientific">Clupea harengus</name>
    <name type="common">Atlantic herring</name>
    <dbReference type="NCBI Taxonomy" id="7950"/>
    <lineage>
        <taxon>Eukaryota</taxon>
        <taxon>Metazoa</taxon>
        <taxon>Chordata</taxon>
        <taxon>Craniata</taxon>
        <taxon>Vertebrata</taxon>
        <taxon>Euteleostomi</taxon>
        <taxon>Actinopterygii</taxon>
        <taxon>Neopterygii</taxon>
        <taxon>Teleostei</taxon>
        <taxon>Clupei</taxon>
        <taxon>Clupeiformes</taxon>
        <taxon>Clupeoidei</taxon>
        <taxon>Clupeidae</taxon>
        <taxon>Clupea</taxon>
    </lineage>
</organism>
<feature type="chain" id="PRO_5027789086" evidence="15">
    <location>
        <begin position="30"/>
        <end position="953"/>
    </location>
</feature>
<dbReference type="FunFam" id="2.60.40.60:FF:000129">
    <property type="entry name" value="protocadherin alpha-C2 isoform X1"/>
    <property type="match status" value="1"/>
</dbReference>
<feature type="domain" description="Cadherin" evidence="16">
    <location>
        <begin position="135"/>
        <end position="243"/>
    </location>
</feature>
<dbReference type="GO" id="GO:0009653">
    <property type="term" value="P:anatomical structure morphogenesis"/>
    <property type="evidence" value="ECO:0007669"/>
    <property type="project" value="UniProtKB-ARBA"/>
</dbReference>
<gene>
    <name evidence="18" type="primary">LOC105905983</name>
</gene>
<dbReference type="Pfam" id="PF00028">
    <property type="entry name" value="Cadherin"/>
    <property type="match status" value="5"/>
</dbReference>
<evidence type="ECO:0000256" key="12">
    <source>
        <dbReference type="PROSITE-ProRule" id="PRU00043"/>
    </source>
</evidence>
<dbReference type="InterPro" id="IPR020894">
    <property type="entry name" value="Cadherin_CS"/>
</dbReference>
<evidence type="ECO:0000256" key="11">
    <source>
        <dbReference type="ARBA" id="ARBA00023180"/>
    </source>
</evidence>
<feature type="transmembrane region" description="Helical" evidence="14">
    <location>
        <begin position="689"/>
        <end position="711"/>
    </location>
</feature>
<dbReference type="InterPro" id="IPR031904">
    <property type="entry name" value="Cadherin_CBD"/>
</dbReference>
<keyword evidence="7 12" id="KW-0106">Calcium</keyword>
<keyword evidence="10 14" id="KW-0472">Membrane</keyword>
<dbReference type="GeneID" id="105905983"/>
<dbReference type="Pfam" id="PF16492">
    <property type="entry name" value="Cadherin_C_2"/>
    <property type="match status" value="1"/>
</dbReference>
<dbReference type="PROSITE" id="PS50268">
    <property type="entry name" value="CADHERIN_2"/>
    <property type="match status" value="6"/>
</dbReference>
<feature type="domain" description="Cadherin" evidence="16">
    <location>
        <begin position="27"/>
        <end position="134"/>
    </location>
</feature>
<dbReference type="FunFam" id="2.60.40.60:FF:000001">
    <property type="entry name" value="Protocadherin alpha 2"/>
    <property type="match status" value="1"/>
</dbReference>
<evidence type="ECO:0000256" key="4">
    <source>
        <dbReference type="ARBA" id="ARBA00022692"/>
    </source>
</evidence>
<evidence type="ECO:0000256" key="13">
    <source>
        <dbReference type="SAM" id="MobiDB-lite"/>
    </source>
</evidence>
<keyword evidence="5 15" id="KW-0732">Signal</keyword>
<dbReference type="PROSITE" id="PS00232">
    <property type="entry name" value="CADHERIN_1"/>
    <property type="match status" value="3"/>
</dbReference>
<proteinExistence type="predicted"/>
<keyword evidence="11" id="KW-0325">Glycoprotein</keyword>
<feature type="region of interest" description="Disordered" evidence="13">
    <location>
        <begin position="806"/>
        <end position="827"/>
    </location>
</feature>
<dbReference type="FunFam" id="2.60.40.60:FF:000004">
    <property type="entry name" value="Protocadherin 1 gamma 2"/>
    <property type="match status" value="1"/>
</dbReference>
<name>A0A6P8FWG4_CLUHA</name>
<dbReference type="InterPro" id="IPR015919">
    <property type="entry name" value="Cadherin-like_sf"/>
</dbReference>
<evidence type="ECO:0000256" key="6">
    <source>
        <dbReference type="ARBA" id="ARBA00022737"/>
    </source>
</evidence>
<evidence type="ECO:0000256" key="9">
    <source>
        <dbReference type="ARBA" id="ARBA00022989"/>
    </source>
</evidence>
<accession>A0A6P8FWG4</accession>
<evidence type="ECO:0000256" key="5">
    <source>
        <dbReference type="ARBA" id="ARBA00022729"/>
    </source>
</evidence>
<dbReference type="FunFam" id="2.60.40.60:FF:000006">
    <property type="entry name" value="Protocadherin alpha 2"/>
    <property type="match status" value="1"/>
</dbReference>
<dbReference type="GO" id="GO:0005509">
    <property type="term" value="F:calcium ion binding"/>
    <property type="evidence" value="ECO:0007669"/>
    <property type="project" value="UniProtKB-UniRule"/>
</dbReference>